<dbReference type="InterPro" id="IPR016163">
    <property type="entry name" value="Ald_DH_C"/>
</dbReference>
<dbReference type="OrthoDB" id="6882680at2"/>
<evidence type="ECO:0000256" key="2">
    <source>
        <dbReference type="ARBA" id="ARBA00023002"/>
    </source>
</evidence>
<organism evidence="6 7">
    <name type="scientific">Kutzneria buriramensis</name>
    <dbReference type="NCBI Taxonomy" id="1045776"/>
    <lineage>
        <taxon>Bacteria</taxon>
        <taxon>Bacillati</taxon>
        <taxon>Actinomycetota</taxon>
        <taxon>Actinomycetes</taxon>
        <taxon>Pseudonocardiales</taxon>
        <taxon>Pseudonocardiaceae</taxon>
        <taxon>Kutzneria</taxon>
    </lineage>
</organism>
<protein>
    <submittedName>
        <fullName evidence="6">Aldehyde dehydrogenase (NAD+)/betaine-aldehyde dehydrogenase</fullName>
    </submittedName>
</protein>
<dbReference type="SUPFAM" id="SSF53720">
    <property type="entry name" value="ALDH-like"/>
    <property type="match status" value="1"/>
</dbReference>
<keyword evidence="2 4" id="KW-0560">Oxidoreductase</keyword>
<name>A0A3E0HL16_9PSEU</name>
<dbReference type="Pfam" id="PF00171">
    <property type="entry name" value="Aldedh"/>
    <property type="match status" value="1"/>
</dbReference>
<dbReference type="CDD" id="cd07138">
    <property type="entry name" value="ALDH_CddD_SSP0762"/>
    <property type="match status" value="1"/>
</dbReference>
<comment type="caution">
    <text evidence="6">The sequence shown here is derived from an EMBL/GenBank/DDBJ whole genome shotgun (WGS) entry which is preliminary data.</text>
</comment>
<evidence type="ECO:0000256" key="4">
    <source>
        <dbReference type="RuleBase" id="RU003345"/>
    </source>
</evidence>
<accession>A0A3E0HL16</accession>
<evidence type="ECO:0000256" key="3">
    <source>
        <dbReference type="PROSITE-ProRule" id="PRU10007"/>
    </source>
</evidence>
<dbReference type="PANTHER" id="PTHR42804:SF1">
    <property type="entry name" value="ALDEHYDE DEHYDROGENASE-RELATED"/>
    <property type="match status" value="1"/>
</dbReference>
<dbReference type="PROSITE" id="PS00687">
    <property type="entry name" value="ALDEHYDE_DEHYDR_GLU"/>
    <property type="match status" value="1"/>
</dbReference>
<feature type="active site" evidence="3">
    <location>
        <position position="251"/>
    </location>
</feature>
<dbReference type="PANTHER" id="PTHR42804">
    <property type="entry name" value="ALDEHYDE DEHYDROGENASE"/>
    <property type="match status" value="1"/>
</dbReference>
<dbReference type="EMBL" id="QUNO01000006">
    <property type="protein sequence ID" value="REH47183.1"/>
    <property type="molecule type" value="Genomic_DNA"/>
</dbReference>
<evidence type="ECO:0000313" key="6">
    <source>
        <dbReference type="EMBL" id="REH47183.1"/>
    </source>
</evidence>
<comment type="similarity">
    <text evidence="1 4">Belongs to the aldehyde dehydrogenase family.</text>
</comment>
<dbReference type="Gene3D" id="3.40.309.10">
    <property type="entry name" value="Aldehyde Dehydrogenase, Chain A, domain 2"/>
    <property type="match status" value="1"/>
</dbReference>
<dbReference type="FunFam" id="3.40.309.10:FF:000012">
    <property type="entry name" value="Betaine aldehyde dehydrogenase"/>
    <property type="match status" value="1"/>
</dbReference>
<evidence type="ECO:0000313" key="7">
    <source>
        <dbReference type="Proteomes" id="UP000256269"/>
    </source>
</evidence>
<reference evidence="6 7" key="1">
    <citation type="submission" date="2018-08" db="EMBL/GenBank/DDBJ databases">
        <title>Genomic Encyclopedia of Archaeal and Bacterial Type Strains, Phase II (KMG-II): from individual species to whole genera.</title>
        <authorList>
            <person name="Goeker M."/>
        </authorList>
    </citation>
    <scope>NUCLEOTIDE SEQUENCE [LARGE SCALE GENOMIC DNA]</scope>
    <source>
        <strain evidence="6 7">DSM 45791</strain>
    </source>
</reference>
<evidence type="ECO:0000256" key="1">
    <source>
        <dbReference type="ARBA" id="ARBA00009986"/>
    </source>
</evidence>
<dbReference type="InterPro" id="IPR016161">
    <property type="entry name" value="Ald_DH/histidinol_DH"/>
</dbReference>
<dbReference type="InterPro" id="IPR029510">
    <property type="entry name" value="Ald_DH_CS_GLU"/>
</dbReference>
<gene>
    <name evidence="6" type="ORF">BCF44_106348</name>
</gene>
<dbReference type="RefSeq" id="WP_116175815.1">
    <property type="nucleotide sequence ID" value="NZ_CP144375.1"/>
</dbReference>
<dbReference type="InterPro" id="IPR015590">
    <property type="entry name" value="Aldehyde_DH_dom"/>
</dbReference>
<keyword evidence="7" id="KW-1185">Reference proteome</keyword>
<dbReference type="InterPro" id="IPR016162">
    <property type="entry name" value="Ald_DH_N"/>
</dbReference>
<evidence type="ECO:0000259" key="5">
    <source>
        <dbReference type="Pfam" id="PF00171"/>
    </source>
</evidence>
<proteinExistence type="inferred from homology"/>
<feature type="domain" description="Aldehyde dehydrogenase" evidence="5">
    <location>
        <begin position="19"/>
        <end position="475"/>
    </location>
</feature>
<dbReference type="FunFam" id="3.40.605.10:FF:000007">
    <property type="entry name" value="NAD/NADP-dependent betaine aldehyde dehydrogenase"/>
    <property type="match status" value="1"/>
</dbReference>
<dbReference type="Gene3D" id="3.40.605.10">
    <property type="entry name" value="Aldehyde Dehydrogenase, Chain A, domain 1"/>
    <property type="match status" value="1"/>
</dbReference>
<dbReference type="AlphaFoldDB" id="A0A3E0HL16"/>
<dbReference type="Proteomes" id="UP000256269">
    <property type="component" value="Unassembled WGS sequence"/>
</dbReference>
<sequence length="495" mass="52582">MTATAEVRTLTSQWIGGEWTPSDARQGIAVTDPSDETTIATVPAGTESDMRRAIAAASGAAEAWAQTPVAQRLAFLERLLIGLDKHREDLAETITSEVGAPTMLARRLHVGMALGIAESFVDITRNFEFERRVGNSLVVREAAGVVGAITPWNVPLILALQKIVPALMAGCTVVHKPSELTPLHAYLLAEILAEADLPPGVFNMVVGEGLTAGAALAAHPDVDLLSFTGSVRAGREVARLASQHLAQVHLELGGKSASLVLDDADLDSAVRATVDQICFNSGQACLQWSRLLVPADRYDEALEIAAQTANNYRVGPPRAEDTDLGPLVSAAALERVRGYINTGIAEGARLVAGGPEPVEGLPVGHYVRPTVFGDVTEDMTLAREEVFGPVLSVMRYEDEQDAIRLANNTAYGLHGSVWSGDVDRAQRVARRIRTGQVDINGGPFNILAPFGGVKGSGYGRECGVEGLDGFCAVKSLQLPVEENAEPVGPRLRRAE</sequence>
<dbReference type="GO" id="GO:0016620">
    <property type="term" value="F:oxidoreductase activity, acting on the aldehyde or oxo group of donors, NAD or NADP as acceptor"/>
    <property type="evidence" value="ECO:0007669"/>
    <property type="project" value="InterPro"/>
</dbReference>